<evidence type="ECO:0000313" key="1">
    <source>
        <dbReference type="EMBL" id="GAH07195.1"/>
    </source>
</evidence>
<protein>
    <submittedName>
        <fullName evidence="1">Uncharacterized protein</fullName>
    </submittedName>
</protein>
<sequence>NSRYHVDHYTGHSRGYVATRKVQSYKERQIGYSKHDELGTKGLQEFVKDHPRAAASFSRNALRIESNYTSHKRTRDAFRIATNNIGSIINSVANPNYHVFEKIVKKGQQLDLFSDLYDGMSLPEIRNHIGYKGIFQRFDNDLSLVEQWIKNTFDRGKHYHYYKIVRQAYSDLNRAELQETHKYIDEILLKLKAA</sequence>
<comment type="caution">
    <text evidence="1">The sequence shown here is derived from an EMBL/GenBank/DDBJ whole genome shotgun (WGS) entry which is preliminary data.</text>
</comment>
<dbReference type="EMBL" id="BART01034734">
    <property type="protein sequence ID" value="GAH07195.1"/>
    <property type="molecule type" value="Genomic_DNA"/>
</dbReference>
<organism evidence="1">
    <name type="scientific">marine sediment metagenome</name>
    <dbReference type="NCBI Taxonomy" id="412755"/>
    <lineage>
        <taxon>unclassified sequences</taxon>
        <taxon>metagenomes</taxon>
        <taxon>ecological metagenomes</taxon>
    </lineage>
</organism>
<proteinExistence type="predicted"/>
<dbReference type="AlphaFoldDB" id="X1DFW4"/>
<reference evidence="1" key="1">
    <citation type="journal article" date="2014" name="Front. Microbiol.">
        <title>High frequency of phylogenetically diverse reductive dehalogenase-homologous genes in deep subseafloor sedimentary metagenomes.</title>
        <authorList>
            <person name="Kawai M."/>
            <person name="Futagami T."/>
            <person name="Toyoda A."/>
            <person name="Takaki Y."/>
            <person name="Nishi S."/>
            <person name="Hori S."/>
            <person name="Arai W."/>
            <person name="Tsubouchi T."/>
            <person name="Morono Y."/>
            <person name="Uchiyama I."/>
            <person name="Ito T."/>
            <person name="Fujiyama A."/>
            <person name="Inagaki F."/>
            <person name="Takami H."/>
        </authorList>
    </citation>
    <scope>NUCLEOTIDE SEQUENCE</scope>
    <source>
        <strain evidence="1">Expedition CK06-06</strain>
    </source>
</reference>
<accession>X1DFW4</accession>
<name>X1DFW4_9ZZZZ</name>
<feature type="non-terminal residue" evidence="1">
    <location>
        <position position="1"/>
    </location>
</feature>
<gene>
    <name evidence="1" type="ORF">S01H4_59266</name>
</gene>